<keyword evidence="5" id="KW-1185">Reference proteome</keyword>
<gene>
    <name evidence="4" type="ORF">ACFPRH_01355</name>
</gene>
<dbReference type="SMART" id="SM00754">
    <property type="entry name" value="CHRD"/>
    <property type="match status" value="2"/>
</dbReference>
<dbReference type="RefSeq" id="WP_344472319.1">
    <property type="nucleotide sequence ID" value="NZ_BAAASB010000002.1"/>
</dbReference>
<reference evidence="5" key="1">
    <citation type="journal article" date="2019" name="Int. J. Syst. Evol. Microbiol.">
        <title>The Global Catalogue of Microorganisms (GCM) 10K type strain sequencing project: providing services to taxonomists for standard genome sequencing and annotation.</title>
        <authorList>
            <consortium name="The Broad Institute Genomics Platform"/>
            <consortium name="The Broad Institute Genome Sequencing Center for Infectious Disease"/>
            <person name="Wu L."/>
            <person name="Ma J."/>
        </authorList>
    </citation>
    <scope>NUCLEOTIDE SEQUENCE [LARGE SCALE GENOMIC DNA]</scope>
    <source>
        <strain evidence="5">PCU 266</strain>
    </source>
</reference>
<dbReference type="PROSITE" id="PS51257">
    <property type="entry name" value="PROKAR_LIPOPROTEIN"/>
    <property type="match status" value="1"/>
</dbReference>
<evidence type="ECO:0000256" key="2">
    <source>
        <dbReference type="SAM" id="SignalP"/>
    </source>
</evidence>
<feature type="region of interest" description="Disordered" evidence="1">
    <location>
        <begin position="29"/>
        <end position="67"/>
    </location>
</feature>
<dbReference type="Proteomes" id="UP001596160">
    <property type="component" value="Unassembled WGS sequence"/>
</dbReference>
<evidence type="ECO:0000256" key="1">
    <source>
        <dbReference type="SAM" id="MobiDB-lite"/>
    </source>
</evidence>
<dbReference type="PROSITE" id="PS50933">
    <property type="entry name" value="CHRD"/>
    <property type="match status" value="1"/>
</dbReference>
<name>A0ABW0AEB2_9ACTN</name>
<comment type="caution">
    <text evidence="4">The sequence shown here is derived from an EMBL/GenBank/DDBJ whole genome shotgun (WGS) entry which is preliminary data.</text>
</comment>
<keyword evidence="2" id="KW-0732">Signal</keyword>
<evidence type="ECO:0000259" key="3">
    <source>
        <dbReference type="PROSITE" id="PS50933"/>
    </source>
</evidence>
<feature type="region of interest" description="Disordered" evidence="1">
    <location>
        <begin position="80"/>
        <end position="101"/>
    </location>
</feature>
<dbReference type="EMBL" id="JBHSKP010000001">
    <property type="protein sequence ID" value="MFC5150377.1"/>
    <property type="molecule type" value="Genomic_DNA"/>
</dbReference>
<organism evidence="4 5">
    <name type="scientific">Streptomyces amakusaensis</name>
    <dbReference type="NCBI Taxonomy" id="67271"/>
    <lineage>
        <taxon>Bacteria</taxon>
        <taxon>Bacillati</taxon>
        <taxon>Actinomycetota</taxon>
        <taxon>Actinomycetes</taxon>
        <taxon>Kitasatosporales</taxon>
        <taxon>Streptomycetaceae</taxon>
        <taxon>Streptomyces</taxon>
    </lineage>
</organism>
<protein>
    <submittedName>
        <fullName evidence="4">CHRD domain-containing protein</fullName>
    </submittedName>
</protein>
<dbReference type="InterPro" id="IPR010895">
    <property type="entry name" value="CHRD"/>
</dbReference>
<proteinExistence type="predicted"/>
<feature type="chain" id="PRO_5046085415" evidence="2">
    <location>
        <begin position="19"/>
        <end position="338"/>
    </location>
</feature>
<accession>A0ABW0AEB2</accession>
<feature type="signal peptide" evidence="2">
    <location>
        <begin position="1"/>
        <end position="18"/>
    </location>
</feature>
<evidence type="ECO:0000313" key="4">
    <source>
        <dbReference type="EMBL" id="MFC5150377.1"/>
    </source>
</evidence>
<dbReference type="Pfam" id="PF07452">
    <property type="entry name" value="CHRD"/>
    <property type="match status" value="2"/>
</dbReference>
<sequence>MRRLLSAATAAVSLAVGAAACTDPAPVAGGGGGARPVHGIPSPAGSDRTTPAPPAAPGGGASALQNLPGETPVSLIARLDGSGHVPVGGGPAGGDRGDRDGRAVVKAEVKGDRITFSLTWSGLSNPTLARIHRGEAGANGDLVAGLFTKAMPEGVHSAAGQTTVTDADLAELLRTDPGGHYVSLHTDEFPGGAVRAQLEPYDREINPLGVIRGGEPRAQADGGQEVPAAGARAVADPDGHAVVFLRPGSGSIGYSLTWVNITPPLSVHLHRGALGRNGPMALSLLGTPMPPNIFAVSGTVPVPRAELIQQLTSNPEAFYASLHTEDFRDGAVRGQFFR</sequence>
<feature type="domain" description="CHRD" evidence="3">
    <location>
        <begin position="71"/>
        <end position="203"/>
    </location>
</feature>
<evidence type="ECO:0000313" key="5">
    <source>
        <dbReference type="Proteomes" id="UP001596160"/>
    </source>
</evidence>